<feature type="region of interest" description="Disordered" evidence="6">
    <location>
        <begin position="49"/>
        <end position="75"/>
    </location>
</feature>
<dbReference type="AlphaFoldDB" id="A0A238F578"/>
<evidence type="ECO:0000259" key="7">
    <source>
        <dbReference type="PROSITE" id="PS50048"/>
    </source>
</evidence>
<feature type="compositionally biased region" description="Low complexity" evidence="6">
    <location>
        <begin position="532"/>
        <end position="542"/>
    </location>
</feature>
<feature type="compositionally biased region" description="Low complexity" evidence="6">
    <location>
        <begin position="156"/>
        <end position="194"/>
    </location>
</feature>
<name>A0A238F578_9BASI</name>
<dbReference type="PANTHER" id="PTHR47338">
    <property type="entry name" value="ZN(II)2CYS6 TRANSCRIPTION FACTOR (EUROFUNG)-RELATED"/>
    <property type="match status" value="1"/>
</dbReference>
<dbReference type="GO" id="GO:0003677">
    <property type="term" value="F:DNA binding"/>
    <property type="evidence" value="ECO:0007669"/>
    <property type="project" value="InterPro"/>
</dbReference>
<dbReference type="InterPro" id="IPR050815">
    <property type="entry name" value="TF_fung"/>
</dbReference>
<evidence type="ECO:0000313" key="9">
    <source>
        <dbReference type="Proteomes" id="UP000198372"/>
    </source>
</evidence>
<dbReference type="SUPFAM" id="SSF57701">
    <property type="entry name" value="Zn2/Cys6 DNA-binding domain"/>
    <property type="match status" value="1"/>
</dbReference>
<dbReference type="Pfam" id="PF04082">
    <property type="entry name" value="Fungal_trans"/>
    <property type="match status" value="1"/>
</dbReference>
<feature type="domain" description="Zn(2)-C6 fungal-type" evidence="7">
    <location>
        <begin position="89"/>
        <end position="125"/>
    </location>
</feature>
<keyword evidence="4" id="KW-0804">Transcription</keyword>
<reference evidence="9" key="1">
    <citation type="submission" date="2016-09" db="EMBL/GenBank/DDBJ databases">
        <authorList>
            <person name="Jeantristanb JTB J.-T."/>
            <person name="Ricardo R."/>
        </authorList>
    </citation>
    <scope>NUCLEOTIDE SEQUENCE [LARGE SCALE GENOMIC DNA]</scope>
</reference>
<evidence type="ECO:0000256" key="4">
    <source>
        <dbReference type="ARBA" id="ARBA00023163"/>
    </source>
</evidence>
<keyword evidence="5" id="KW-0539">Nucleus</keyword>
<dbReference type="CDD" id="cd12148">
    <property type="entry name" value="fungal_TF_MHR"/>
    <property type="match status" value="1"/>
</dbReference>
<gene>
    <name evidence="8" type="ORF">BQ2448_5669</name>
</gene>
<feature type="compositionally biased region" description="Basic residues" evidence="6">
    <location>
        <begin position="134"/>
        <end position="144"/>
    </location>
</feature>
<accession>A0A238F578</accession>
<dbReference type="SMART" id="SM00906">
    <property type="entry name" value="Fungal_trans"/>
    <property type="match status" value="1"/>
</dbReference>
<sequence length="1106" mass="117346">MQATELSPRNEPVLPPLLTTPTAATAATVTATTTIMPPAVTAVTAASVASSSASPTTTSSAKTTDIFADSSTNGKGTKPVRAMLARGAACDLCRARKVKCTGEKPICAQCLKSARGNASLCNCVYDGSSTPKLGPKKPRAKKARFTTTEDDADQLAEASASAVEPVSASPASVTREATVESSSVAATSPASASPVLPPPRAYQQTHPFQKTDFAGPPLGPAGGSVTTSPLLAAAEGAASAPSYPLGSSHSLSLSTLEQPHYAAPPPPLELPIASISDTSVGITRTSGLPSLSALHAAGEKRSFAEMLAHPSPKPSLAPIVPAIHDDDDDEDDIDEDEQLLAGPPSSKPNMAAHEGPARKKLLTETDVEHLVERISELERRLKVQNQPSIAPRVSVASPSYFAQATFPSASGYGIPTSPYAGPGSPYPRSYAMDHRRSLSRSGEVPISTDISSAWTPESSCRFDADGPMDPITGRGRAGSSAGAYASFIPASSYGEAMPSASANRGSAFSKHILPSYANSSSYPPLDYDNAAAPVASSSASSGPSPPSITRVDSFGSSSLARSKTSAATSESEYGNKPASAIDSIFAVSDSGSASQSPMDALNLDASLFQILHPAWDMSLPGPAIVRRVVSVFFNRAMRARGMFDRARLMDALRKAPSEPDFPETALLHALMAYAVLFVSPESLKDDLGSSPYWASEKSARVYHYKQAKKRIMDAPQYANQLQIIQASIVASYVAYQEGEFHDLWVLGSHSIRLCTPLGLHTMSPSGMPEYPDWPKIVKGGQVVSGTTLWPGVTDAGEQCEREATFWTAFAVDRLLSAATDWPTSIDEKDISTHLPYIPLPDGSNAIDPTIDDATGQLTALSIRSPRLFLEKSPAMDSFGLYIKGTILLGRVVNFLQRLPRFHAIPKNETCVTLRQKFMSSPDFVELDYSIARYRTIIVTDSDFLDEDGSMDHYLASAYSLPHLASILLQEAMVSLDDEGDDSPLEKCLRSAKCLVSTIVLIAAMSTDCSGADPFTPFVWSVVGRALIRDYAIRSYRGQTEAAAASRAMAERVLLLSEMGGRFVQVGKTVASTLRKLMANPECLIPFNSLNDCPFTNKLGWSSLPAV</sequence>
<feature type="region of interest" description="Disordered" evidence="6">
    <location>
        <begin position="532"/>
        <end position="555"/>
    </location>
</feature>
<evidence type="ECO:0000256" key="5">
    <source>
        <dbReference type="ARBA" id="ARBA00023242"/>
    </source>
</evidence>
<dbReference type="CDD" id="cd00067">
    <property type="entry name" value="GAL4"/>
    <property type="match status" value="1"/>
</dbReference>
<feature type="region of interest" description="Disordered" evidence="6">
    <location>
        <begin position="130"/>
        <end position="203"/>
    </location>
</feature>
<dbReference type="GO" id="GO:0000981">
    <property type="term" value="F:DNA-binding transcription factor activity, RNA polymerase II-specific"/>
    <property type="evidence" value="ECO:0007669"/>
    <property type="project" value="InterPro"/>
</dbReference>
<dbReference type="InterPro" id="IPR007219">
    <property type="entry name" value="XnlR_reg_dom"/>
</dbReference>
<comment type="subcellular location">
    <subcellularLocation>
        <location evidence="1">Nucleus</location>
    </subcellularLocation>
</comment>
<feature type="compositionally biased region" description="Acidic residues" evidence="6">
    <location>
        <begin position="325"/>
        <end position="338"/>
    </location>
</feature>
<dbReference type="PANTHER" id="PTHR47338:SF29">
    <property type="entry name" value="ZN(2)-C6 FUNGAL-TYPE DOMAIN-CONTAINING PROTEIN"/>
    <property type="match status" value="1"/>
</dbReference>
<dbReference type="PROSITE" id="PS50048">
    <property type="entry name" value="ZN2_CY6_FUNGAL_2"/>
    <property type="match status" value="1"/>
</dbReference>
<protein>
    <submittedName>
        <fullName evidence="8">BQ2448_5669 protein</fullName>
    </submittedName>
</protein>
<dbReference type="GO" id="GO:0008270">
    <property type="term" value="F:zinc ion binding"/>
    <property type="evidence" value="ECO:0007669"/>
    <property type="project" value="InterPro"/>
</dbReference>
<feature type="compositionally biased region" description="Low complexity" evidence="6">
    <location>
        <begin position="49"/>
        <end position="64"/>
    </location>
</feature>
<feature type="region of interest" description="Disordered" evidence="6">
    <location>
        <begin position="309"/>
        <end position="356"/>
    </location>
</feature>
<dbReference type="GO" id="GO:0006351">
    <property type="term" value="P:DNA-templated transcription"/>
    <property type="evidence" value="ECO:0007669"/>
    <property type="project" value="InterPro"/>
</dbReference>
<organism evidence="8 9">
    <name type="scientific">Microbotryum intermedium</name>
    <dbReference type="NCBI Taxonomy" id="269621"/>
    <lineage>
        <taxon>Eukaryota</taxon>
        <taxon>Fungi</taxon>
        <taxon>Dikarya</taxon>
        <taxon>Basidiomycota</taxon>
        <taxon>Pucciniomycotina</taxon>
        <taxon>Microbotryomycetes</taxon>
        <taxon>Microbotryales</taxon>
        <taxon>Microbotryaceae</taxon>
        <taxon>Microbotryum</taxon>
    </lineage>
</organism>
<evidence type="ECO:0000256" key="2">
    <source>
        <dbReference type="ARBA" id="ARBA00022723"/>
    </source>
</evidence>
<dbReference type="Proteomes" id="UP000198372">
    <property type="component" value="Unassembled WGS sequence"/>
</dbReference>
<dbReference type="InterPro" id="IPR001138">
    <property type="entry name" value="Zn2Cys6_DnaBD"/>
</dbReference>
<keyword evidence="3" id="KW-0805">Transcription regulation</keyword>
<dbReference type="Gene3D" id="4.10.240.10">
    <property type="entry name" value="Zn(2)-C6 fungal-type DNA-binding domain"/>
    <property type="match status" value="1"/>
</dbReference>
<evidence type="ECO:0000313" key="8">
    <source>
        <dbReference type="EMBL" id="SCV67023.1"/>
    </source>
</evidence>
<proteinExistence type="predicted"/>
<keyword evidence="2" id="KW-0479">Metal-binding</keyword>
<evidence type="ECO:0000256" key="6">
    <source>
        <dbReference type="SAM" id="MobiDB-lite"/>
    </source>
</evidence>
<dbReference type="InterPro" id="IPR036864">
    <property type="entry name" value="Zn2-C6_fun-type_DNA-bd_sf"/>
</dbReference>
<keyword evidence="9" id="KW-1185">Reference proteome</keyword>
<evidence type="ECO:0000256" key="1">
    <source>
        <dbReference type="ARBA" id="ARBA00004123"/>
    </source>
</evidence>
<dbReference type="Pfam" id="PF00172">
    <property type="entry name" value="Zn_clus"/>
    <property type="match status" value="1"/>
</dbReference>
<dbReference type="GO" id="GO:0005634">
    <property type="term" value="C:nucleus"/>
    <property type="evidence" value="ECO:0007669"/>
    <property type="project" value="UniProtKB-SubCell"/>
</dbReference>
<evidence type="ECO:0000256" key="3">
    <source>
        <dbReference type="ARBA" id="ARBA00023015"/>
    </source>
</evidence>
<dbReference type="SMART" id="SM00066">
    <property type="entry name" value="GAL4"/>
    <property type="match status" value="1"/>
</dbReference>
<dbReference type="OrthoDB" id="39175at2759"/>
<dbReference type="EMBL" id="FMSP01000001">
    <property type="protein sequence ID" value="SCV67023.1"/>
    <property type="molecule type" value="Genomic_DNA"/>
</dbReference>